<dbReference type="Proteomes" id="UP000297452">
    <property type="component" value="Unassembled WGS sequence"/>
</dbReference>
<feature type="compositionally biased region" description="Basic and acidic residues" evidence="2">
    <location>
        <begin position="322"/>
        <end position="340"/>
    </location>
</feature>
<evidence type="ECO:0000313" key="5">
    <source>
        <dbReference type="Proteomes" id="UP000297452"/>
    </source>
</evidence>
<proteinExistence type="predicted"/>
<keyword evidence="5" id="KW-1185">Reference proteome</keyword>
<evidence type="ECO:0000259" key="3">
    <source>
        <dbReference type="Pfam" id="PF00134"/>
    </source>
</evidence>
<evidence type="ECO:0000256" key="1">
    <source>
        <dbReference type="ARBA" id="ARBA00014912"/>
    </source>
</evidence>
<feature type="domain" description="Cyclin N-terminal" evidence="3">
    <location>
        <begin position="86"/>
        <end position="180"/>
    </location>
</feature>
<comment type="caution">
    <text evidence="4">The sequence shown here is derived from an EMBL/GenBank/DDBJ whole genome shotgun (WGS) entry which is preliminary data.</text>
</comment>
<protein>
    <recommendedName>
        <fullName evidence="1">RNA polymerase II holoenzyme cyclin-like subunit</fullName>
    </recommendedName>
</protein>
<dbReference type="InterPro" id="IPR006671">
    <property type="entry name" value="Cyclin_N"/>
</dbReference>
<feature type="compositionally biased region" description="Low complexity" evidence="2">
    <location>
        <begin position="343"/>
        <end position="355"/>
    </location>
</feature>
<dbReference type="EMBL" id="PQXJ01000526">
    <property type="protein sequence ID" value="TGO47419.1"/>
    <property type="molecule type" value="Genomic_DNA"/>
</dbReference>
<dbReference type="AlphaFoldDB" id="A0A4Z1HEK0"/>
<dbReference type="GO" id="GO:0006357">
    <property type="term" value="P:regulation of transcription by RNA polymerase II"/>
    <property type="evidence" value="ECO:0007669"/>
    <property type="project" value="InterPro"/>
</dbReference>
<feature type="region of interest" description="Disordered" evidence="2">
    <location>
        <begin position="304"/>
        <end position="515"/>
    </location>
</feature>
<gene>
    <name evidence="4" type="ORF">BOTNAR_0526g00020</name>
</gene>
<evidence type="ECO:0000313" key="4">
    <source>
        <dbReference type="EMBL" id="TGO47419.1"/>
    </source>
</evidence>
<dbReference type="STRING" id="278944.A0A4Z1HEK0"/>
<dbReference type="Pfam" id="PF00134">
    <property type="entry name" value="Cyclin_N"/>
    <property type="match status" value="1"/>
</dbReference>
<dbReference type="SUPFAM" id="SSF47954">
    <property type="entry name" value="Cyclin-like"/>
    <property type="match status" value="2"/>
</dbReference>
<dbReference type="Gene3D" id="1.10.472.10">
    <property type="entry name" value="Cyclin-like"/>
    <property type="match status" value="2"/>
</dbReference>
<dbReference type="InterPro" id="IPR036915">
    <property type="entry name" value="Cyclin-like_sf"/>
</dbReference>
<feature type="region of interest" description="Disordered" evidence="2">
    <location>
        <begin position="1"/>
        <end position="55"/>
    </location>
</feature>
<accession>A0A4Z1HEK0</accession>
<dbReference type="PANTHER" id="PTHR10026">
    <property type="entry name" value="CYCLIN"/>
    <property type="match status" value="1"/>
</dbReference>
<dbReference type="GO" id="GO:0016538">
    <property type="term" value="F:cyclin-dependent protein serine/threonine kinase regulator activity"/>
    <property type="evidence" value="ECO:0007669"/>
    <property type="project" value="InterPro"/>
</dbReference>
<name>A0A4Z1HEK0_9HELO</name>
<reference evidence="4 5" key="1">
    <citation type="submission" date="2017-12" db="EMBL/GenBank/DDBJ databases">
        <title>Comparative genomics of Botrytis spp.</title>
        <authorList>
            <person name="Valero-Jimenez C.A."/>
            <person name="Tapia P."/>
            <person name="Veloso J."/>
            <person name="Silva-Moreno E."/>
            <person name="Staats M."/>
            <person name="Valdes J.H."/>
            <person name="Van Kan J.A.L."/>
        </authorList>
    </citation>
    <scope>NUCLEOTIDE SEQUENCE [LARGE SCALE GENOMIC DNA]</scope>
    <source>
        <strain evidence="4 5">MUCL2120</strain>
    </source>
</reference>
<feature type="compositionally biased region" description="Polar residues" evidence="2">
    <location>
        <begin position="411"/>
        <end position="428"/>
    </location>
</feature>
<organism evidence="4 5">
    <name type="scientific">Botryotinia narcissicola</name>
    <dbReference type="NCBI Taxonomy" id="278944"/>
    <lineage>
        <taxon>Eukaryota</taxon>
        <taxon>Fungi</taxon>
        <taxon>Dikarya</taxon>
        <taxon>Ascomycota</taxon>
        <taxon>Pezizomycotina</taxon>
        <taxon>Leotiomycetes</taxon>
        <taxon>Helotiales</taxon>
        <taxon>Sclerotiniaceae</taxon>
        <taxon>Botryotinia</taxon>
    </lineage>
</organism>
<sequence length="515" mass="56823">MTTAGQHPTAEFEFPDDHSNHTRPPSSRASTIAKKYIPPAVPSPPRLSGHHLPPEQPFRQTKHALISEMPTKVPDQWLFTEAELKATPSILEGLSPEEERIRRAKGVSFMSSIGNMLHIPMTTVSVASLYFHRFYMRRSMVLDKKGCTGIHHYEIAATALFLATKTEETIRGTKQFIFSCIKIAQKNPKLELLCFDLSATSPLKYLVGFFEEFTKVGVESAIIKELRNYTWALICDTHHSTLGLIISPRIIAITTLLFAATAKKCEIPQIEGKDWWEHLEGTEPQIVEAGLILHKFLSNSPFQITDQDQPGNTAAKYLHASSGKEERNGADTAIKSERTQDQNGNGHVHGNGTNTSEHNSQSDPESRDSQPKEKLENSQPDSKPYISTTDNSRASPTSGTDDAPLKAAANDLSSHDQTTAINDVSSNIDPDMIVSPKRKADEQIEEVPLAKRARREDTSSETIAASNDGNTLPDESQDTIQNKMDDANKDNEPDSELESKTALAATEAEAGTEDQ</sequence>
<feature type="compositionally biased region" description="Low complexity" evidence="2">
    <location>
        <begin position="500"/>
        <end position="509"/>
    </location>
</feature>
<feature type="compositionally biased region" description="Basic and acidic residues" evidence="2">
    <location>
        <begin position="364"/>
        <end position="376"/>
    </location>
</feature>
<dbReference type="CDD" id="cd20546">
    <property type="entry name" value="CYCLIN_SpCG1C_ScCTK2-like_rpt2"/>
    <property type="match status" value="1"/>
</dbReference>
<dbReference type="InterPro" id="IPR043198">
    <property type="entry name" value="Cyclin/Ssn8"/>
</dbReference>
<feature type="compositionally biased region" description="Basic and acidic residues" evidence="2">
    <location>
        <begin position="483"/>
        <end position="492"/>
    </location>
</feature>
<feature type="compositionally biased region" description="Polar residues" evidence="2">
    <location>
        <begin position="377"/>
        <end position="400"/>
    </location>
</feature>
<feature type="compositionally biased region" description="Polar residues" evidence="2">
    <location>
        <begin position="460"/>
        <end position="482"/>
    </location>
</feature>
<evidence type="ECO:0000256" key="2">
    <source>
        <dbReference type="SAM" id="MobiDB-lite"/>
    </source>
</evidence>
<dbReference type="OrthoDB" id="25002at2759"/>